<dbReference type="WBParaSite" id="RSKR_0000034800.1">
    <property type="protein sequence ID" value="RSKR_0000034800.1"/>
    <property type="gene ID" value="RSKR_0000034800"/>
</dbReference>
<accession>A0AC35TGI0</accession>
<proteinExistence type="predicted"/>
<organism evidence="1 2">
    <name type="scientific">Rhabditophanes sp. KR3021</name>
    <dbReference type="NCBI Taxonomy" id="114890"/>
    <lineage>
        <taxon>Eukaryota</taxon>
        <taxon>Metazoa</taxon>
        <taxon>Ecdysozoa</taxon>
        <taxon>Nematoda</taxon>
        <taxon>Chromadorea</taxon>
        <taxon>Rhabditida</taxon>
        <taxon>Tylenchina</taxon>
        <taxon>Panagrolaimomorpha</taxon>
        <taxon>Strongyloidoidea</taxon>
        <taxon>Alloionematidae</taxon>
        <taxon>Rhabditophanes</taxon>
    </lineage>
</organism>
<sequence length="450" mass="53188">MDSISSKETVLNCYDLMKTILSYVDTLKDRFAFELTSKWNRFYSLSTIMPSLYFRYLDKSLTVKIEDSFDEDTVTLSIGEDTKFRMVLDKELIKTDKDTKLKLTGYLSRFLLHTRKVVIELKDDNCKRDSENDMWLDTLVVDIISKFKWTLEEITLTPIVYPIRKEDHRQKILRLFKILHKLSTKINLNVEIKWFDGTKDDNKNKLFDFFCLLPRQLNVASVVISPKDTQKQCATQNWFNLYFDIKALNLANLKKAVLLIDCRCHCCSLTIAKIFQFILKDPHLNDLSLNFSPFNHLNPNLLFSVMTEKITTLHMLIFMDRFDARGCLELLEERCPMIEELELQHNDCFNNIMPSLFLNSFPSLKSLKVYEEMAMFSTRLANYLYKSTFINLKFLQFQTAFETRAFTKFKLLKSRFKYALMDPESNECIILGFNYADDEWQLNRYNSNNN</sequence>
<name>A0AC35TGI0_9BILA</name>
<protein>
    <submittedName>
        <fullName evidence="2">F-box domain-containing protein</fullName>
    </submittedName>
</protein>
<evidence type="ECO:0000313" key="2">
    <source>
        <dbReference type="WBParaSite" id="RSKR_0000034800.1"/>
    </source>
</evidence>
<reference evidence="2" key="1">
    <citation type="submission" date="2016-11" db="UniProtKB">
        <authorList>
            <consortium name="WormBaseParasite"/>
        </authorList>
    </citation>
    <scope>IDENTIFICATION</scope>
    <source>
        <strain evidence="2">KR3021</strain>
    </source>
</reference>
<dbReference type="Proteomes" id="UP000095286">
    <property type="component" value="Unplaced"/>
</dbReference>
<evidence type="ECO:0000313" key="1">
    <source>
        <dbReference type="Proteomes" id="UP000095286"/>
    </source>
</evidence>